<reference evidence="2" key="1">
    <citation type="submission" date="2024-06" db="EMBL/GenBank/DDBJ databases">
        <title>Complete genome of Salinicola endophyticus HNIBRBA4755.</title>
        <authorList>
            <person name="Shin S.Y."/>
            <person name="Kang H."/>
            <person name="Song J."/>
        </authorList>
    </citation>
    <scope>NUCLEOTIDE SEQUENCE</scope>
    <source>
        <strain evidence="2">HNIBRBA4755</strain>
    </source>
</reference>
<feature type="transmembrane region" description="Helical" evidence="1">
    <location>
        <begin position="35"/>
        <end position="60"/>
    </location>
</feature>
<dbReference type="RefSeq" id="WP_353981671.1">
    <property type="nucleotide sequence ID" value="NZ_CP159578.1"/>
</dbReference>
<name>A0AB74UCZ4_9GAMM</name>
<keyword evidence="1" id="KW-1133">Transmembrane helix</keyword>
<evidence type="ECO:0000313" key="2">
    <source>
        <dbReference type="EMBL" id="XCJ80862.1"/>
    </source>
</evidence>
<evidence type="ECO:0000256" key="1">
    <source>
        <dbReference type="SAM" id="Phobius"/>
    </source>
</evidence>
<accession>A0AB74UCZ4</accession>
<dbReference type="AlphaFoldDB" id="A0AB74UCZ4"/>
<keyword evidence="1" id="KW-0472">Membrane</keyword>
<dbReference type="EMBL" id="CP159578">
    <property type="protein sequence ID" value="XCJ80862.1"/>
    <property type="molecule type" value="Genomic_DNA"/>
</dbReference>
<evidence type="ECO:0008006" key="3">
    <source>
        <dbReference type="Google" id="ProtNLM"/>
    </source>
</evidence>
<protein>
    <recommendedName>
        <fullName evidence="3">DUF4190 domain-containing protein</fullName>
    </recommendedName>
</protein>
<proteinExistence type="predicted"/>
<gene>
    <name evidence="2" type="ORF">ABV408_06655</name>
</gene>
<organism evidence="2">
    <name type="scientific">Salinicola endophyticus</name>
    <dbReference type="NCBI Taxonomy" id="1949083"/>
    <lineage>
        <taxon>Bacteria</taxon>
        <taxon>Pseudomonadati</taxon>
        <taxon>Pseudomonadota</taxon>
        <taxon>Gammaproteobacteria</taxon>
        <taxon>Oceanospirillales</taxon>
        <taxon>Halomonadaceae</taxon>
        <taxon>Salinicola</taxon>
    </lineage>
</organism>
<sequence>MWFAGVLVCIAIAFVVAINAMKDQKRKGKGGFSSFVIGCFAGGFFGAFLLVLLGVAYLVVN</sequence>
<keyword evidence="1" id="KW-0812">Transmembrane</keyword>